<evidence type="ECO:0000313" key="3">
    <source>
        <dbReference type="EMBL" id="OGD34159.1"/>
    </source>
</evidence>
<dbReference type="PRINTS" id="PR00081">
    <property type="entry name" value="GDHRDH"/>
</dbReference>
<sequence length="257" mass="27781">MDIKNKTIILTGAARVGKSVAKMLGERGANLVITYLRSKKEADVMCEKCKEVGSQAIEVCADLSKAHDIANVVREAKRAFGRIDGLVHMAASYPRTPWETLTEEDWERTMDVIAKSTFLLGKMVGDELLKNEGDHVRVNGGTTGRVKGKIITISDWSVLTRPYKDYLPYNAAKAAVEGLTKALAKELAPHVLVNAIAPGPILAPPGLTDEENAEVLSHTPLARWGGPDEIAKAVLYFFDADFVTGVVLPVDGGRTIG</sequence>
<evidence type="ECO:0000256" key="2">
    <source>
        <dbReference type="ARBA" id="ARBA00023002"/>
    </source>
</evidence>
<dbReference type="InterPro" id="IPR036291">
    <property type="entry name" value="NAD(P)-bd_dom_sf"/>
</dbReference>
<organism evidence="3 4">
    <name type="scientific">Candidatus Azambacteria bacterium RIFCSPLOWO2_01_FULL_46_25</name>
    <dbReference type="NCBI Taxonomy" id="1797298"/>
    <lineage>
        <taxon>Bacteria</taxon>
        <taxon>Candidatus Azamiibacteriota</taxon>
    </lineage>
</organism>
<name>A0A1F5BU79_9BACT</name>
<protein>
    <recommendedName>
        <fullName evidence="5">Short-chain dehydrogenase</fullName>
    </recommendedName>
</protein>
<evidence type="ECO:0000313" key="4">
    <source>
        <dbReference type="Proteomes" id="UP000176650"/>
    </source>
</evidence>
<dbReference type="AlphaFoldDB" id="A0A1F5BU79"/>
<accession>A0A1F5BU79</accession>
<proteinExistence type="inferred from homology"/>
<reference evidence="3 4" key="1">
    <citation type="journal article" date="2016" name="Nat. Commun.">
        <title>Thousands of microbial genomes shed light on interconnected biogeochemical processes in an aquifer system.</title>
        <authorList>
            <person name="Anantharaman K."/>
            <person name="Brown C.T."/>
            <person name="Hug L.A."/>
            <person name="Sharon I."/>
            <person name="Castelle C.J."/>
            <person name="Probst A.J."/>
            <person name="Thomas B.C."/>
            <person name="Singh A."/>
            <person name="Wilkins M.J."/>
            <person name="Karaoz U."/>
            <person name="Brodie E.L."/>
            <person name="Williams K.H."/>
            <person name="Hubbard S.S."/>
            <person name="Banfield J.F."/>
        </authorList>
    </citation>
    <scope>NUCLEOTIDE SEQUENCE [LARGE SCALE GENOMIC DNA]</scope>
</reference>
<dbReference type="EMBL" id="MEYS01000002">
    <property type="protein sequence ID" value="OGD34159.1"/>
    <property type="molecule type" value="Genomic_DNA"/>
</dbReference>
<comment type="similarity">
    <text evidence="1">Belongs to the short-chain dehydrogenases/reductases (SDR) family.</text>
</comment>
<dbReference type="Proteomes" id="UP000176650">
    <property type="component" value="Unassembled WGS sequence"/>
</dbReference>
<dbReference type="Pfam" id="PF13561">
    <property type="entry name" value="adh_short_C2"/>
    <property type="match status" value="1"/>
</dbReference>
<dbReference type="Gene3D" id="3.40.50.720">
    <property type="entry name" value="NAD(P)-binding Rossmann-like Domain"/>
    <property type="match status" value="1"/>
</dbReference>
<dbReference type="STRING" id="1797298.A2988_01630"/>
<keyword evidence="2" id="KW-0560">Oxidoreductase</keyword>
<dbReference type="PANTHER" id="PTHR43639:SF1">
    <property type="entry name" value="SHORT-CHAIN DEHYDROGENASE_REDUCTASE FAMILY PROTEIN"/>
    <property type="match status" value="1"/>
</dbReference>
<gene>
    <name evidence="3" type="ORF">A2988_01630</name>
</gene>
<dbReference type="InterPro" id="IPR002347">
    <property type="entry name" value="SDR_fam"/>
</dbReference>
<comment type="caution">
    <text evidence="3">The sequence shown here is derived from an EMBL/GenBank/DDBJ whole genome shotgun (WGS) entry which is preliminary data.</text>
</comment>
<dbReference type="PRINTS" id="PR00080">
    <property type="entry name" value="SDRFAMILY"/>
</dbReference>
<dbReference type="GO" id="GO:0016491">
    <property type="term" value="F:oxidoreductase activity"/>
    <property type="evidence" value="ECO:0007669"/>
    <property type="project" value="UniProtKB-KW"/>
</dbReference>
<evidence type="ECO:0000256" key="1">
    <source>
        <dbReference type="ARBA" id="ARBA00006484"/>
    </source>
</evidence>
<dbReference type="PANTHER" id="PTHR43639">
    <property type="entry name" value="OXIDOREDUCTASE, SHORT-CHAIN DEHYDROGENASE/REDUCTASE FAMILY (AFU_ORTHOLOGUE AFUA_5G02870)"/>
    <property type="match status" value="1"/>
</dbReference>
<dbReference type="SUPFAM" id="SSF51735">
    <property type="entry name" value="NAD(P)-binding Rossmann-fold domains"/>
    <property type="match status" value="1"/>
</dbReference>
<evidence type="ECO:0008006" key="5">
    <source>
        <dbReference type="Google" id="ProtNLM"/>
    </source>
</evidence>